<feature type="transmembrane region" description="Helical" evidence="5">
    <location>
        <begin position="525"/>
        <end position="545"/>
    </location>
</feature>
<evidence type="ECO:0000313" key="7">
    <source>
        <dbReference type="EMBL" id="KOO35485.1"/>
    </source>
</evidence>
<keyword evidence="2 5" id="KW-0812">Transmembrane</keyword>
<evidence type="ECO:0000259" key="6">
    <source>
        <dbReference type="PROSITE" id="PS50106"/>
    </source>
</evidence>
<feature type="transmembrane region" description="Helical" evidence="5">
    <location>
        <begin position="718"/>
        <end position="742"/>
    </location>
</feature>
<dbReference type="OrthoDB" id="10248537at2759"/>
<gene>
    <name evidence="7" type="ORF">Ctob_016366</name>
</gene>
<keyword evidence="8" id="KW-1185">Reference proteome</keyword>
<accession>A0A0M0K9J6</accession>
<evidence type="ECO:0000313" key="8">
    <source>
        <dbReference type="Proteomes" id="UP000037460"/>
    </source>
</evidence>
<reference evidence="8" key="1">
    <citation type="journal article" date="2015" name="PLoS Genet.">
        <title>Genome Sequence and Transcriptome Analyses of Chrysochromulina tobin: Metabolic Tools for Enhanced Algal Fitness in the Prominent Order Prymnesiales (Haptophyceae).</title>
        <authorList>
            <person name="Hovde B.T."/>
            <person name="Deodato C.R."/>
            <person name="Hunsperger H.M."/>
            <person name="Ryken S.A."/>
            <person name="Yost W."/>
            <person name="Jha R.K."/>
            <person name="Patterson J."/>
            <person name="Monnat R.J. Jr."/>
            <person name="Barlow S.B."/>
            <person name="Starkenburg S.R."/>
            <person name="Cattolico R.A."/>
        </authorList>
    </citation>
    <scope>NUCLEOTIDE SEQUENCE</scope>
    <source>
        <strain evidence="8">CCMP291</strain>
    </source>
</reference>
<organism evidence="7 8">
    <name type="scientific">Chrysochromulina tobinii</name>
    <dbReference type="NCBI Taxonomy" id="1460289"/>
    <lineage>
        <taxon>Eukaryota</taxon>
        <taxon>Haptista</taxon>
        <taxon>Haptophyta</taxon>
        <taxon>Prymnesiophyceae</taxon>
        <taxon>Prymnesiales</taxon>
        <taxon>Chrysochromulinaceae</taxon>
        <taxon>Chrysochromulina</taxon>
    </lineage>
</organism>
<feature type="domain" description="PDZ" evidence="6">
    <location>
        <begin position="784"/>
        <end position="841"/>
    </location>
</feature>
<evidence type="ECO:0000256" key="4">
    <source>
        <dbReference type="ARBA" id="ARBA00023136"/>
    </source>
</evidence>
<evidence type="ECO:0000256" key="1">
    <source>
        <dbReference type="ARBA" id="ARBA00004370"/>
    </source>
</evidence>
<dbReference type="InterPro" id="IPR000203">
    <property type="entry name" value="GPS"/>
</dbReference>
<dbReference type="InterPro" id="IPR036034">
    <property type="entry name" value="PDZ_sf"/>
</dbReference>
<keyword evidence="3 5" id="KW-1133">Transmembrane helix</keyword>
<evidence type="ECO:0000256" key="2">
    <source>
        <dbReference type="ARBA" id="ARBA00022692"/>
    </source>
</evidence>
<feature type="transmembrane region" description="Helical" evidence="5">
    <location>
        <begin position="1101"/>
        <end position="1121"/>
    </location>
</feature>
<comment type="caution">
    <text evidence="7">The sequence shown here is derived from an EMBL/GenBank/DDBJ whole genome shotgun (WGS) entry which is preliminary data.</text>
</comment>
<dbReference type="GO" id="GO:0005886">
    <property type="term" value="C:plasma membrane"/>
    <property type="evidence" value="ECO:0007669"/>
    <property type="project" value="TreeGrafter"/>
</dbReference>
<dbReference type="Proteomes" id="UP000037460">
    <property type="component" value="Unassembled WGS sequence"/>
</dbReference>
<keyword evidence="4 5" id="KW-0472">Membrane</keyword>
<dbReference type="Gene3D" id="2.30.42.10">
    <property type="match status" value="1"/>
</dbReference>
<keyword evidence="7" id="KW-0449">Lipoprotein</keyword>
<dbReference type="Pfam" id="PF01825">
    <property type="entry name" value="GPS"/>
    <property type="match status" value="1"/>
</dbReference>
<feature type="non-terminal residue" evidence="7">
    <location>
        <position position="1138"/>
    </location>
</feature>
<dbReference type="SMART" id="SM00303">
    <property type="entry name" value="GPS"/>
    <property type="match status" value="1"/>
</dbReference>
<dbReference type="InterPro" id="IPR001478">
    <property type="entry name" value="PDZ"/>
</dbReference>
<dbReference type="PANTHER" id="PTHR12011">
    <property type="entry name" value="ADHESION G-PROTEIN COUPLED RECEPTOR"/>
    <property type="match status" value="1"/>
</dbReference>
<dbReference type="PROSITE" id="PS50106">
    <property type="entry name" value="PDZ"/>
    <property type="match status" value="1"/>
</dbReference>
<dbReference type="Gene3D" id="2.60.220.50">
    <property type="match status" value="1"/>
</dbReference>
<comment type="subcellular location">
    <subcellularLocation>
        <location evidence="1">Membrane</location>
    </subcellularLocation>
</comment>
<evidence type="ECO:0000256" key="3">
    <source>
        <dbReference type="ARBA" id="ARBA00022989"/>
    </source>
</evidence>
<name>A0A0M0K9J6_9EUKA</name>
<dbReference type="InterPro" id="IPR046338">
    <property type="entry name" value="GAIN_dom_sf"/>
</dbReference>
<sequence>MEVLASLTVGIGGGSTVRTAVQVAGRASDFTPTARVELRSSLATAASVDVSAVTLNVGSGSTVELTFTIAITSADPRHAAQVLDALSPRLANAALASALLNTSSYAANVTAITLAPEGSNVLPPGGDDISDEAAEDLAAATATAATELGAVLATMQQLDAWSAQAVTNGISSLLELMAASDGSPSSAGAAKSIGTAVDQLARAATVGVLAAAPYDVISNGSYGIAEPLVLSSPNLNMSINLRNASALPTMPIVCDASTGVAASVTMPADLIGGIPGMDASQPVVAVLYISRVNLHGGLVGHGAAERLRRSLRRRLTSESVPTGPSLCSDTCTFASDAECDDGGTGAEYFLDCTYGTDCEDCGPRAASGGGGDLDGNVGNGMAAGPTVSFKLIQQGIQLVVKDLAMPINISLAYQSPTTATGRPPCVGAPDPSSDAARACATTVECRFWNETNSSWSTDGCTTTMGADGSVGCSCTHLTDFIAFEFPTTVDQLLETVLGSFAFIRLDSRALECARDPERSWRTVRPIWDCFIGLMTTLIVALVYAVRNDRREAHRTLALLAGQKKQQQRTEACLLVLEDLEEAVLDATPSSTGAKNTRSTIEESHAATAIQQRWKRAQAKQHAHLQVEVITKRWHQDVNAMWKRVCIACTANHSLCAGFLTRGVAGFTRAQTMMMLFNGFAFELVMLSLVYESPPTPAVDNITGLPIEEAGPAVVINPVAIVTGATVAAIICIPMGLIFGWVFDPIILVNVGKNLLWLILCWPYWLIWKRFLKHLCDRPSVAFDTYIIVKEGNGPIGLDLQQSRGHRISVVRVRPDTPAARSVPPLVAGMRIVGVDGVPVQDAKLAAECIAKAGHGPMKLEVYATRSWLPRRQRAGARQESVKGATVEVADDIRGAATRELAKTMRADEEQQGSSTIVEAIVPKAIVPEANTSDSMLVFDYDTATTSERVIKVEDGALASPPPPAMSVISFTLKCAGDISTFASSVQTETAYAIAAQAGVQPSAVQVTVTSGIVIVVDAKIRTHTATATSVLSKMADGTSSASSATEMLMKVTGIEIAVLAITRLATEPRTFSYASLNEGLLKASLTYNWKEKNWAIVRKILLGWTLSFMLFGAMCFTIFLYGCQLFEPYIYEGEGGGE</sequence>
<keyword evidence="7" id="KW-0675">Receptor</keyword>
<dbReference type="PANTHER" id="PTHR12011:SF347">
    <property type="entry name" value="FI21270P1-RELATED"/>
    <property type="match status" value="1"/>
</dbReference>
<proteinExistence type="predicted"/>
<dbReference type="AlphaFoldDB" id="A0A0M0K9J6"/>
<dbReference type="EMBL" id="JWZX01000853">
    <property type="protein sequence ID" value="KOO35485.1"/>
    <property type="molecule type" value="Genomic_DNA"/>
</dbReference>
<dbReference type="SUPFAM" id="SSF50156">
    <property type="entry name" value="PDZ domain-like"/>
    <property type="match status" value="1"/>
</dbReference>
<feature type="transmembrane region" description="Helical" evidence="5">
    <location>
        <begin position="754"/>
        <end position="771"/>
    </location>
</feature>
<protein>
    <submittedName>
        <fullName evidence="7">Very low-density lipoprotein receptor-like protein</fullName>
    </submittedName>
</protein>
<evidence type="ECO:0000256" key="5">
    <source>
        <dbReference type="SAM" id="Phobius"/>
    </source>
</evidence>